<evidence type="ECO:0000313" key="3">
    <source>
        <dbReference type="Proteomes" id="UP000719766"/>
    </source>
</evidence>
<dbReference type="InterPro" id="IPR008266">
    <property type="entry name" value="Tyr_kinase_AS"/>
</dbReference>
<protein>
    <submittedName>
        <fullName evidence="2">Kinase-like domain-containing protein</fullName>
    </submittedName>
</protein>
<dbReference type="SUPFAM" id="SSF56112">
    <property type="entry name" value="Protein kinase-like (PK-like)"/>
    <property type="match status" value="2"/>
</dbReference>
<dbReference type="GO" id="GO:0004674">
    <property type="term" value="F:protein serine/threonine kinase activity"/>
    <property type="evidence" value="ECO:0007669"/>
    <property type="project" value="TreeGrafter"/>
</dbReference>
<proteinExistence type="predicted"/>
<evidence type="ECO:0000313" key="2">
    <source>
        <dbReference type="EMBL" id="KAG1792045.1"/>
    </source>
</evidence>
<keyword evidence="3" id="KW-1185">Reference proteome</keyword>
<sequence>MGSTTQDSAVTGVPTYSCSRGKYSYQCSALVSTASSLLDVDIKAGISQRLVFIPVLWSPQLPDFDLITLPGRQMNTFSAWIFSLSVLPKKWRKVQPETETSGATHLDVDSNDNERPVDLTMKVVKELAYATAQGSFGDVWKCMFSDKDSNVEVAVKCVRIEIQDDSFKKIVSERLMDDFRKWKLLRHDNILSLYGITYGFGPVPAIVFPWMTNGSLSTYLGKNYDSLSGAHKFSLLADVAAGLQYLHSKGVVHADLTGSNVLINKDGRAIVADYGLLTTCSDLNGTSYIRSNVRWSAPELFEVPDIEDGSSSPKLESDIYSFGCIAYQVLSGKQPYCNIRSDHQVVVAILKGVKPKRPDIPAIEDCHWNFIEQCWVESSQRPPIADVRDSMSWLENVGRKLLWWRSSPSVTSDSGIDPDNHLPDLTGFVSKDSPHPIAHGSFGDVWKCTYIASNRPGLEASMLHVAVKSIRIDVAGDEFRARVTQRLLGDFRARKQLHHDNLLPLLGFSHEFGLLPAMVSPWIHNGSLTTYLEHYFTEMTIKQKLLILRQVAAAISYLHSKRVVHGDLTANNILIDSDCNAHVADHGILTMCSELSGTSYIRSNVRWAAPELFEVPESEESLTPQPASDIYSFGCIMLQVMTGRPPYADVRSDHQVIVLILKGKKPTRPSSPHDADSFWDFMEKCWGDIGRRPSAVDVLNFLGSDHITALVKQTES</sequence>
<name>A0A9P7ALQ6_9AGAM</name>
<dbReference type="Gene3D" id="1.10.510.10">
    <property type="entry name" value="Transferase(Phosphotransferase) domain 1"/>
    <property type="match status" value="2"/>
</dbReference>
<dbReference type="InterPro" id="IPR051681">
    <property type="entry name" value="Ser/Thr_Kinases-Pseudokinases"/>
</dbReference>
<feature type="domain" description="Protein kinase" evidence="1">
    <location>
        <begin position="125"/>
        <end position="394"/>
    </location>
</feature>
<dbReference type="PROSITE" id="PS50011">
    <property type="entry name" value="PROTEIN_KINASE_DOM"/>
    <property type="match status" value="2"/>
</dbReference>
<dbReference type="InterPro" id="IPR001245">
    <property type="entry name" value="Ser-Thr/Tyr_kinase_cat_dom"/>
</dbReference>
<dbReference type="AlphaFoldDB" id="A0A9P7ALQ6"/>
<dbReference type="InterPro" id="IPR011009">
    <property type="entry name" value="Kinase-like_dom_sf"/>
</dbReference>
<dbReference type="GeneID" id="64600603"/>
<reference evidence="2" key="1">
    <citation type="journal article" date="2020" name="New Phytol.">
        <title>Comparative genomics reveals dynamic genome evolution in host specialist ectomycorrhizal fungi.</title>
        <authorList>
            <person name="Lofgren L.A."/>
            <person name="Nguyen N.H."/>
            <person name="Vilgalys R."/>
            <person name="Ruytinx J."/>
            <person name="Liao H.L."/>
            <person name="Branco S."/>
            <person name="Kuo A."/>
            <person name="LaButti K."/>
            <person name="Lipzen A."/>
            <person name="Andreopoulos W."/>
            <person name="Pangilinan J."/>
            <person name="Riley R."/>
            <person name="Hundley H."/>
            <person name="Na H."/>
            <person name="Barry K."/>
            <person name="Grigoriev I.V."/>
            <person name="Stajich J.E."/>
            <person name="Kennedy P.G."/>
        </authorList>
    </citation>
    <scope>NUCLEOTIDE SEQUENCE</scope>
    <source>
        <strain evidence="2">S12</strain>
    </source>
</reference>
<organism evidence="2 3">
    <name type="scientific">Suillus plorans</name>
    <dbReference type="NCBI Taxonomy" id="116603"/>
    <lineage>
        <taxon>Eukaryota</taxon>
        <taxon>Fungi</taxon>
        <taxon>Dikarya</taxon>
        <taxon>Basidiomycota</taxon>
        <taxon>Agaricomycotina</taxon>
        <taxon>Agaricomycetes</taxon>
        <taxon>Agaricomycetidae</taxon>
        <taxon>Boletales</taxon>
        <taxon>Suillineae</taxon>
        <taxon>Suillaceae</taxon>
        <taxon>Suillus</taxon>
    </lineage>
</organism>
<dbReference type="EMBL" id="JABBWE010000039">
    <property type="protein sequence ID" value="KAG1792045.1"/>
    <property type="molecule type" value="Genomic_DNA"/>
</dbReference>
<keyword evidence="2" id="KW-0418">Kinase</keyword>
<dbReference type="PROSITE" id="PS00109">
    <property type="entry name" value="PROTEIN_KINASE_TYR"/>
    <property type="match status" value="2"/>
</dbReference>
<dbReference type="RefSeq" id="XP_041158744.1">
    <property type="nucleotide sequence ID" value="XM_041306839.1"/>
</dbReference>
<dbReference type="Pfam" id="PF07714">
    <property type="entry name" value="PK_Tyr_Ser-Thr"/>
    <property type="match status" value="2"/>
</dbReference>
<gene>
    <name evidence="2" type="ORF">HD556DRAFT_1444832</name>
</gene>
<dbReference type="Proteomes" id="UP000719766">
    <property type="component" value="Unassembled WGS sequence"/>
</dbReference>
<feature type="domain" description="Protein kinase" evidence="1">
    <location>
        <begin position="431"/>
        <end position="709"/>
    </location>
</feature>
<dbReference type="PANTHER" id="PTHR44329">
    <property type="entry name" value="SERINE/THREONINE-PROTEIN KINASE TNNI3K-RELATED"/>
    <property type="match status" value="1"/>
</dbReference>
<evidence type="ECO:0000259" key="1">
    <source>
        <dbReference type="PROSITE" id="PS50011"/>
    </source>
</evidence>
<comment type="caution">
    <text evidence="2">The sequence shown here is derived from an EMBL/GenBank/DDBJ whole genome shotgun (WGS) entry which is preliminary data.</text>
</comment>
<dbReference type="GO" id="GO:0005524">
    <property type="term" value="F:ATP binding"/>
    <property type="evidence" value="ECO:0007669"/>
    <property type="project" value="InterPro"/>
</dbReference>
<accession>A0A9P7ALQ6</accession>
<keyword evidence="2" id="KW-0808">Transferase</keyword>
<dbReference type="OrthoDB" id="346907at2759"/>
<dbReference type="InterPro" id="IPR000719">
    <property type="entry name" value="Prot_kinase_dom"/>
</dbReference>